<comment type="caution">
    <text evidence="1">The sequence shown here is derived from an EMBL/GenBank/DDBJ whole genome shotgun (WGS) entry which is preliminary data.</text>
</comment>
<sequence>MSDRCWRNIKFLTDNASGFLRTICETLLVVHIFYEGVAWGTPCVMELLIPSPNALSRWMFNIKKFLSFPVSLYVAATIGPIHSKSTLWLPKPPLSHSGLPPRFTSSVSPLFRAGTLSTGMASLPYHYDHPPIHYHLCHTKQPQFFLVWMSVLSFSKDWDPWKQIMLDDQTAVTQCFGAPHN</sequence>
<organism evidence="1 2">
    <name type="scientific">Nephila pilipes</name>
    <name type="common">Giant wood spider</name>
    <name type="synonym">Nephila maculata</name>
    <dbReference type="NCBI Taxonomy" id="299642"/>
    <lineage>
        <taxon>Eukaryota</taxon>
        <taxon>Metazoa</taxon>
        <taxon>Ecdysozoa</taxon>
        <taxon>Arthropoda</taxon>
        <taxon>Chelicerata</taxon>
        <taxon>Arachnida</taxon>
        <taxon>Araneae</taxon>
        <taxon>Araneomorphae</taxon>
        <taxon>Entelegynae</taxon>
        <taxon>Araneoidea</taxon>
        <taxon>Nephilidae</taxon>
        <taxon>Nephila</taxon>
    </lineage>
</organism>
<dbReference type="EMBL" id="BMAW01054125">
    <property type="protein sequence ID" value="GFS94690.1"/>
    <property type="molecule type" value="Genomic_DNA"/>
</dbReference>
<name>A0A8X6N5P8_NEPPI</name>
<evidence type="ECO:0000313" key="2">
    <source>
        <dbReference type="Proteomes" id="UP000887013"/>
    </source>
</evidence>
<dbReference type="Proteomes" id="UP000887013">
    <property type="component" value="Unassembled WGS sequence"/>
</dbReference>
<evidence type="ECO:0000313" key="1">
    <source>
        <dbReference type="EMBL" id="GFS94690.1"/>
    </source>
</evidence>
<proteinExistence type="predicted"/>
<keyword evidence="2" id="KW-1185">Reference proteome</keyword>
<dbReference type="AlphaFoldDB" id="A0A8X6N5P8"/>
<reference evidence="1" key="1">
    <citation type="submission" date="2020-08" db="EMBL/GenBank/DDBJ databases">
        <title>Multicomponent nature underlies the extraordinary mechanical properties of spider dragline silk.</title>
        <authorList>
            <person name="Kono N."/>
            <person name="Nakamura H."/>
            <person name="Mori M."/>
            <person name="Yoshida Y."/>
            <person name="Ohtoshi R."/>
            <person name="Malay A.D."/>
            <person name="Moran D.A.P."/>
            <person name="Tomita M."/>
            <person name="Numata K."/>
            <person name="Arakawa K."/>
        </authorList>
    </citation>
    <scope>NUCLEOTIDE SEQUENCE</scope>
</reference>
<gene>
    <name evidence="1" type="ORF">NPIL_509461</name>
</gene>
<accession>A0A8X6N5P8</accession>
<protein>
    <submittedName>
        <fullName evidence="1">Uncharacterized protein</fullName>
    </submittedName>
</protein>